<organism evidence="20 21">
    <name type="scientific">Sinanodonta woodiana</name>
    <name type="common">Chinese pond mussel</name>
    <name type="synonym">Anodonta woodiana</name>
    <dbReference type="NCBI Taxonomy" id="1069815"/>
    <lineage>
        <taxon>Eukaryota</taxon>
        <taxon>Metazoa</taxon>
        <taxon>Spiralia</taxon>
        <taxon>Lophotrochozoa</taxon>
        <taxon>Mollusca</taxon>
        <taxon>Bivalvia</taxon>
        <taxon>Autobranchia</taxon>
        <taxon>Heteroconchia</taxon>
        <taxon>Palaeoheterodonta</taxon>
        <taxon>Unionida</taxon>
        <taxon>Unionoidea</taxon>
        <taxon>Unionidae</taxon>
        <taxon>Unioninae</taxon>
        <taxon>Sinanodonta</taxon>
    </lineage>
</organism>
<evidence type="ECO:0000256" key="11">
    <source>
        <dbReference type="ARBA" id="ARBA00023288"/>
    </source>
</evidence>
<feature type="domain" description="Tyrosine-protein phosphatase" evidence="18">
    <location>
        <begin position="12"/>
        <end position="165"/>
    </location>
</feature>
<dbReference type="InterPro" id="IPR000387">
    <property type="entry name" value="Tyr_Pase_dom"/>
</dbReference>
<evidence type="ECO:0000259" key="19">
    <source>
        <dbReference type="PROSITE" id="PS50056"/>
    </source>
</evidence>
<comment type="subcellular location">
    <subcellularLocation>
        <location evidence="1">Cell membrane</location>
    </subcellularLocation>
    <subcellularLocation>
        <location evidence="2">Early endosome</location>
    </subcellularLocation>
</comment>
<dbReference type="FunFam" id="3.90.190.10:FF:000105">
    <property type="entry name" value="Protein tyrosine phosphatase type IVA 3"/>
    <property type="match status" value="1"/>
</dbReference>
<evidence type="ECO:0000256" key="6">
    <source>
        <dbReference type="ARBA" id="ARBA00022753"/>
    </source>
</evidence>
<sequence>MSTKIMKSTRGGPSVIEYRGMKFLLMERPTDGTMNTFVEELNKHGVKDLVRVCEPTYNTDRLEKKGIKVHDWQFCDGSPPPINIADAWIKLLKSRLRDEPGFCIAVHCVAGLGRSPVLVALALIERGMKYEDAVELIRTKRRGAFNARQLAYLENYRSKSRLKSRNLRHKKCILM</sequence>
<dbReference type="InterPro" id="IPR000242">
    <property type="entry name" value="PTP_cat"/>
</dbReference>
<keyword evidence="10" id="KW-1015">Disulfide bond</keyword>
<dbReference type="PROSITE" id="PS50056">
    <property type="entry name" value="TYR_PHOSPHATASE_2"/>
    <property type="match status" value="1"/>
</dbReference>
<evidence type="ECO:0000256" key="12">
    <source>
        <dbReference type="ARBA" id="ARBA00023289"/>
    </source>
</evidence>
<dbReference type="Proteomes" id="UP001634394">
    <property type="component" value="Unassembled WGS sequence"/>
</dbReference>
<evidence type="ECO:0000256" key="17">
    <source>
        <dbReference type="ARBA" id="ARBA00082375"/>
    </source>
</evidence>
<evidence type="ECO:0000313" key="20">
    <source>
        <dbReference type="EMBL" id="KAL3832307.1"/>
    </source>
</evidence>
<evidence type="ECO:0000256" key="5">
    <source>
        <dbReference type="ARBA" id="ARBA00022481"/>
    </source>
</evidence>
<evidence type="ECO:0000256" key="1">
    <source>
        <dbReference type="ARBA" id="ARBA00004236"/>
    </source>
</evidence>
<protein>
    <recommendedName>
        <fullName evidence="16">Protein tyrosine phosphatase type IVA 3</fullName>
        <ecNumber evidence="3">3.1.3.48</ecNumber>
    </recommendedName>
    <alternativeName>
        <fullName evidence="17">Protein-tyrosine phosphatase 4a3</fullName>
    </alternativeName>
</protein>
<dbReference type="Pfam" id="PF00102">
    <property type="entry name" value="Y_phosphatase"/>
    <property type="match status" value="1"/>
</dbReference>
<dbReference type="GO" id="GO:0043542">
    <property type="term" value="P:endothelial cell migration"/>
    <property type="evidence" value="ECO:0007669"/>
    <property type="project" value="UniProtKB-ARBA"/>
</dbReference>
<evidence type="ECO:0000256" key="16">
    <source>
        <dbReference type="ARBA" id="ARBA00069015"/>
    </source>
</evidence>
<accession>A0ABD3T5X0</accession>
<comment type="function">
    <text evidence="14">Protein tyrosine phosphatase which stimulates progression from G1 into S phase during mitosis. Enhances cell proliferation, cell motility and invasive activity, and promotes cancer metastasis. May be involved in the progression of cardiac hypertrophy by inhibiting intracellular calcium mobilization in response to angiotensin II.</text>
</comment>
<keyword evidence="12" id="KW-0636">Prenylation</keyword>
<dbReference type="PANTHER" id="PTHR23339">
    <property type="entry name" value="TYROSINE SPECIFIC PROTEIN PHOSPHATASE AND DUAL SPECIFICITY PROTEIN PHOSPHATASE"/>
    <property type="match status" value="1"/>
</dbReference>
<keyword evidence="7" id="KW-0378">Hydrolase</keyword>
<evidence type="ECO:0000256" key="4">
    <source>
        <dbReference type="ARBA" id="ARBA00022475"/>
    </source>
</evidence>
<dbReference type="AlphaFoldDB" id="A0ABD3T5X0"/>
<gene>
    <name evidence="20" type="ORF">ACJMK2_023961</name>
</gene>
<comment type="caution">
    <text evidence="20">The sequence shown here is derived from an EMBL/GenBank/DDBJ whole genome shotgun (WGS) entry which is preliminary data.</text>
</comment>
<dbReference type="PROSITE" id="PS00383">
    <property type="entry name" value="TYR_PHOSPHATASE_1"/>
    <property type="match status" value="1"/>
</dbReference>
<comment type="catalytic activity">
    <reaction evidence="13">
        <text>O-phospho-L-tyrosyl-[protein] + H2O = L-tyrosyl-[protein] + phosphate</text>
        <dbReference type="Rhea" id="RHEA:10684"/>
        <dbReference type="Rhea" id="RHEA-COMP:10136"/>
        <dbReference type="Rhea" id="RHEA-COMP:20101"/>
        <dbReference type="ChEBI" id="CHEBI:15377"/>
        <dbReference type="ChEBI" id="CHEBI:43474"/>
        <dbReference type="ChEBI" id="CHEBI:46858"/>
        <dbReference type="ChEBI" id="CHEBI:61978"/>
        <dbReference type="EC" id="3.1.3.48"/>
    </reaction>
</comment>
<evidence type="ECO:0000313" key="21">
    <source>
        <dbReference type="Proteomes" id="UP001634394"/>
    </source>
</evidence>
<keyword evidence="8" id="KW-0904">Protein phosphatase</keyword>
<dbReference type="InterPro" id="IPR029021">
    <property type="entry name" value="Prot-tyrosine_phosphatase-like"/>
</dbReference>
<dbReference type="SUPFAM" id="SSF52799">
    <property type="entry name" value="(Phosphotyrosine protein) phosphatases II"/>
    <property type="match status" value="1"/>
</dbReference>
<name>A0ABD3T5X0_SINWO</name>
<keyword evidence="9" id="KW-0472">Membrane</keyword>
<evidence type="ECO:0000256" key="8">
    <source>
        <dbReference type="ARBA" id="ARBA00022912"/>
    </source>
</evidence>
<keyword evidence="11" id="KW-0449">Lipoprotein</keyword>
<dbReference type="SMART" id="SM00404">
    <property type="entry name" value="PTPc_motif"/>
    <property type="match status" value="1"/>
</dbReference>
<dbReference type="PROSITE" id="PS50054">
    <property type="entry name" value="TYR_PHOSPHATASE_DUAL"/>
    <property type="match status" value="1"/>
</dbReference>
<dbReference type="CDD" id="cd14500">
    <property type="entry name" value="PTP-IVa"/>
    <property type="match status" value="1"/>
</dbReference>
<dbReference type="InterPro" id="IPR020422">
    <property type="entry name" value="TYR_PHOSPHATASE_DUAL_dom"/>
</dbReference>
<dbReference type="GO" id="GO:0005769">
    <property type="term" value="C:early endosome"/>
    <property type="evidence" value="ECO:0007669"/>
    <property type="project" value="UniProtKB-SubCell"/>
</dbReference>
<evidence type="ECO:0000256" key="13">
    <source>
        <dbReference type="ARBA" id="ARBA00051722"/>
    </source>
</evidence>
<keyword evidence="6" id="KW-0967">Endosome</keyword>
<dbReference type="Gene3D" id="3.90.190.10">
    <property type="entry name" value="Protein tyrosine phosphatase superfamily"/>
    <property type="match status" value="1"/>
</dbReference>
<evidence type="ECO:0000256" key="15">
    <source>
        <dbReference type="ARBA" id="ARBA00064590"/>
    </source>
</evidence>
<evidence type="ECO:0000256" key="9">
    <source>
        <dbReference type="ARBA" id="ARBA00023136"/>
    </source>
</evidence>
<dbReference type="InterPro" id="IPR016130">
    <property type="entry name" value="Tyr_Pase_AS"/>
</dbReference>
<dbReference type="GO" id="GO:0004725">
    <property type="term" value="F:protein tyrosine phosphatase activity"/>
    <property type="evidence" value="ECO:0007669"/>
    <property type="project" value="UniProtKB-EC"/>
</dbReference>
<feature type="domain" description="Tyrosine specific protein phosphatases" evidence="19">
    <location>
        <begin position="86"/>
        <end position="152"/>
    </location>
</feature>
<evidence type="ECO:0000256" key="3">
    <source>
        <dbReference type="ARBA" id="ARBA00013064"/>
    </source>
</evidence>
<dbReference type="EMBL" id="JBJQND010000019">
    <property type="protein sequence ID" value="KAL3832307.1"/>
    <property type="molecule type" value="Genomic_DNA"/>
</dbReference>
<evidence type="ECO:0000256" key="7">
    <source>
        <dbReference type="ARBA" id="ARBA00022801"/>
    </source>
</evidence>
<keyword evidence="21" id="KW-1185">Reference proteome</keyword>
<dbReference type="GO" id="GO:0005886">
    <property type="term" value="C:plasma membrane"/>
    <property type="evidence" value="ECO:0007669"/>
    <property type="project" value="UniProtKB-SubCell"/>
</dbReference>
<reference evidence="20 21" key="1">
    <citation type="submission" date="2024-11" db="EMBL/GenBank/DDBJ databases">
        <title>Chromosome-level genome assembly of the freshwater bivalve Anodonta woodiana.</title>
        <authorList>
            <person name="Chen X."/>
        </authorList>
    </citation>
    <scope>NUCLEOTIDE SEQUENCE [LARGE SCALE GENOMIC DNA]</scope>
    <source>
        <strain evidence="20">MN2024</strain>
        <tissue evidence="20">Gills</tissue>
    </source>
</reference>
<keyword evidence="5" id="KW-0488">Methylation</keyword>
<dbReference type="GO" id="GO:0009966">
    <property type="term" value="P:regulation of signal transduction"/>
    <property type="evidence" value="ECO:0007669"/>
    <property type="project" value="UniProtKB-ARBA"/>
</dbReference>
<dbReference type="InterPro" id="IPR050561">
    <property type="entry name" value="PTP"/>
</dbReference>
<comment type="subunit">
    <text evidence="15">Interacts with tubulin.</text>
</comment>
<dbReference type="InterPro" id="IPR003595">
    <property type="entry name" value="Tyr_Pase_cat"/>
</dbReference>
<evidence type="ECO:0000259" key="18">
    <source>
        <dbReference type="PROSITE" id="PS50054"/>
    </source>
</evidence>
<evidence type="ECO:0000256" key="14">
    <source>
        <dbReference type="ARBA" id="ARBA00057132"/>
    </source>
</evidence>
<proteinExistence type="predicted"/>
<evidence type="ECO:0000256" key="2">
    <source>
        <dbReference type="ARBA" id="ARBA00004412"/>
    </source>
</evidence>
<dbReference type="EC" id="3.1.3.48" evidence="3"/>
<keyword evidence="4" id="KW-1003">Cell membrane</keyword>
<evidence type="ECO:0000256" key="10">
    <source>
        <dbReference type="ARBA" id="ARBA00023157"/>
    </source>
</evidence>